<dbReference type="Pfam" id="PF14303">
    <property type="entry name" value="NAM-associated"/>
    <property type="match status" value="1"/>
</dbReference>
<comment type="caution">
    <text evidence="3">The sequence shown here is derived from an EMBL/GenBank/DDBJ whole genome shotgun (WGS) entry which is preliminary data.</text>
</comment>
<evidence type="ECO:0000313" key="3">
    <source>
        <dbReference type="EMBL" id="KAK4729959.1"/>
    </source>
</evidence>
<accession>A0AAV9LY80</accession>
<sequence>MQEPTYKKGFKFDHVWNLMKDFEKFKDIDTGKKKESEAPSPTSPIVSSPNLSSFSLNLNENFSDHTSSERPIGVKKSKLKRSKDEGLSSL</sequence>
<dbReference type="AlphaFoldDB" id="A0AAV9LY80"/>
<protein>
    <recommendedName>
        <fullName evidence="2">No apical meristem-associated C-terminal domain-containing protein</fullName>
    </recommendedName>
</protein>
<feature type="region of interest" description="Disordered" evidence="1">
    <location>
        <begin position="29"/>
        <end position="90"/>
    </location>
</feature>
<evidence type="ECO:0000259" key="2">
    <source>
        <dbReference type="Pfam" id="PF14303"/>
    </source>
</evidence>
<feature type="compositionally biased region" description="Low complexity" evidence="1">
    <location>
        <begin position="47"/>
        <end position="61"/>
    </location>
</feature>
<evidence type="ECO:0000313" key="4">
    <source>
        <dbReference type="Proteomes" id="UP001311915"/>
    </source>
</evidence>
<evidence type="ECO:0000256" key="1">
    <source>
        <dbReference type="SAM" id="MobiDB-lite"/>
    </source>
</evidence>
<feature type="domain" description="No apical meristem-associated C-terminal" evidence="2">
    <location>
        <begin position="8"/>
        <end position="85"/>
    </location>
</feature>
<dbReference type="Proteomes" id="UP001311915">
    <property type="component" value="Unassembled WGS sequence"/>
</dbReference>
<reference evidence="3 4" key="1">
    <citation type="submission" date="2023-10" db="EMBL/GenBank/DDBJ databases">
        <title>Genome-Wide Identification Analysis in wild type Solanum Pinnatisectum Reveals Some Genes Defensing Phytophthora Infestans.</title>
        <authorList>
            <person name="Sun C."/>
        </authorList>
    </citation>
    <scope>NUCLEOTIDE SEQUENCE [LARGE SCALE GENOMIC DNA]</scope>
    <source>
        <strain evidence="3">LQN</strain>
        <tissue evidence="3">Leaf</tissue>
    </source>
</reference>
<organism evidence="3 4">
    <name type="scientific">Solanum pinnatisectum</name>
    <name type="common">tansyleaf nightshade</name>
    <dbReference type="NCBI Taxonomy" id="50273"/>
    <lineage>
        <taxon>Eukaryota</taxon>
        <taxon>Viridiplantae</taxon>
        <taxon>Streptophyta</taxon>
        <taxon>Embryophyta</taxon>
        <taxon>Tracheophyta</taxon>
        <taxon>Spermatophyta</taxon>
        <taxon>Magnoliopsida</taxon>
        <taxon>eudicotyledons</taxon>
        <taxon>Gunneridae</taxon>
        <taxon>Pentapetalae</taxon>
        <taxon>asterids</taxon>
        <taxon>lamiids</taxon>
        <taxon>Solanales</taxon>
        <taxon>Solanaceae</taxon>
        <taxon>Solanoideae</taxon>
        <taxon>Solaneae</taxon>
        <taxon>Solanum</taxon>
    </lineage>
</organism>
<gene>
    <name evidence="3" type="ORF">R3W88_022947</name>
</gene>
<dbReference type="EMBL" id="JAWPEI010000004">
    <property type="protein sequence ID" value="KAK4729959.1"/>
    <property type="molecule type" value="Genomic_DNA"/>
</dbReference>
<name>A0AAV9LY80_9SOLN</name>
<dbReference type="InterPro" id="IPR029466">
    <property type="entry name" value="NAM-associated_C"/>
</dbReference>
<keyword evidence="4" id="KW-1185">Reference proteome</keyword>
<proteinExistence type="predicted"/>